<dbReference type="Gene3D" id="1.10.10.10">
    <property type="entry name" value="Winged helix-like DNA-binding domain superfamily/Winged helix DNA-binding domain"/>
    <property type="match status" value="1"/>
</dbReference>
<evidence type="ECO:0000313" key="1">
    <source>
        <dbReference type="EMBL" id="CAG2142089.1"/>
    </source>
</evidence>
<gene>
    <name evidence="1" type="ORF">LMG31506_02606</name>
</gene>
<proteinExistence type="predicted"/>
<sequence length="106" mass="11268">MRVTVADLVAIGPGKVALLEAIRDHGSISAAARSLAMSYRRAWVLLQEINQSMRRPAVLSEHGGENRGGSTLTPDGEAVIRLYRAIESQAAAACSKEISALLKLLA</sequence>
<evidence type="ECO:0008006" key="3">
    <source>
        <dbReference type="Google" id="ProtNLM"/>
    </source>
</evidence>
<dbReference type="PANTHER" id="PTHR30432:SF1">
    <property type="entry name" value="DNA-BINDING TRANSCRIPTIONAL DUAL REGULATOR MODE"/>
    <property type="match status" value="1"/>
</dbReference>
<organism evidence="1 2">
    <name type="scientific">Cupriavidus yeoncheonensis</name>
    <dbReference type="NCBI Taxonomy" id="1462994"/>
    <lineage>
        <taxon>Bacteria</taxon>
        <taxon>Pseudomonadati</taxon>
        <taxon>Pseudomonadota</taxon>
        <taxon>Betaproteobacteria</taxon>
        <taxon>Burkholderiales</taxon>
        <taxon>Burkholderiaceae</taxon>
        <taxon>Cupriavidus</taxon>
    </lineage>
</organism>
<dbReference type="EMBL" id="CAJPUY010000008">
    <property type="protein sequence ID" value="CAG2142089.1"/>
    <property type="molecule type" value="Genomic_DNA"/>
</dbReference>
<dbReference type="SUPFAM" id="SSF46785">
    <property type="entry name" value="Winged helix' DNA-binding domain"/>
    <property type="match status" value="1"/>
</dbReference>
<dbReference type="AlphaFoldDB" id="A0A916N3Q6"/>
<protein>
    <recommendedName>
        <fullName evidence="3">LysR family transcriptional regulator</fullName>
    </recommendedName>
</protein>
<accession>A0A916N3Q6</accession>
<dbReference type="InterPro" id="IPR036390">
    <property type="entry name" value="WH_DNA-bd_sf"/>
</dbReference>
<dbReference type="Proteomes" id="UP000672934">
    <property type="component" value="Unassembled WGS sequence"/>
</dbReference>
<reference evidence="1" key="1">
    <citation type="submission" date="2021-03" db="EMBL/GenBank/DDBJ databases">
        <authorList>
            <person name="Peeters C."/>
        </authorList>
    </citation>
    <scope>NUCLEOTIDE SEQUENCE</scope>
    <source>
        <strain evidence="1">LMG 31506</strain>
    </source>
</reference>
<evidence type="ECO:0000313" key="2">
    <source>
        <dbReference type="Proteomes" id="UP000672934"/>
    </source>
</evidence>
<dbReference type="PANTHER" id="PTHR30432">
    <property type="entry name" value="TRANSCRIPTIONAL REGULATOR MODE"/>
    <property type="match status" value="1"/>
</dbReference>
<dbReference type="InterPro" id="IPR036388">
    <property type="entry name" value="WH-like_DNA-bd_sf"/>
</dbReference>
<keyword evidence="2" id="KW-1185">Reference proteome</keyword>
<name>A0A916N3Q6_9BURK</name>
<dbReference type="InterPro" id="IPR051815">
    <property type="entry name" value="Molybdate_resp_trans_reg"/>
</dbReference>
<comment type="caution">
    <text evidence="1">The sequence shown here is derived from an EMBL/GenBank/DDBJ whole genome shotgun (WGS) entry which is preliminary data.</text>
</comment>